<dbReference type="Gene3D" id="2.60.120.200">
    <property type="match status" value="1"/>
</dbReference>
<dbReference type="PANTHER" id="PTHR35332:SF2">
    <property type="entry name" value="REGULATION OF ENOLASE PROTEIN 1"/>
    <property type="match status" value="1"/>
</dbReference>
<protein>
    <recommendedName>
        <fullName evidence="3">Concanavalin A-like lectin/glucanase</fullName>
    </recommendedName>
</protein>
<sequence length="253" mass="27756">MQTSLCPAEVICSPTVSIYSGSNSKPVSHPLSPYNIYTPPASPRQGITLRTPPKTDLWRKPPSLNVSTAPTLYTKVPLSKFKSAKVTASSNWNTLYDQGGLALFLGPPPGEDGSTKGQWVKSGIEYVFEKPNVGTVAADIWADWSLAPVPNVGDDYAKGDEVSVTIEVEREMVDGNKEASLWVYKVNPKSGKRQGVREVTWVFKEDTGAEEGKGSTELWVGIYTARPTVPEGVGRENEELEVDFKDFEIRLFD</sequence>
<dbReference type="InterPro" id="IPR009784">
    <property type="entry name" value="DUF1349"/>
</dbReference>
<evidence type="ECO:0008006" key="3">
    <source>
        <dbReference type="Google" id="ProtNLM"/>
    </source>
</evidence>
<dbReference type="Pfam" id="PF07081">
    <property type="entry name" value="DUF1349"/>
    <property type="match status" value="1"/>
</dbReference>
<evidence type="ECO:0000313" key="2">
    <source>
        <dbReference type="Proteomes" id="UP000267821"/>
    </source>
</evidence>
<organism evidence="1 2">
    <name type="scientific">Terfezia boudieri ATCC MYA-4762</name>
    <dbReference type="NCBI Taxonomy" id="1051890"/>
    <lineage>
        <taxon>Eukaryota</taxon>
        <taxon>Fungi</taxon>
        <taxon>Dikarya</taxon>
        <taxon>Ascomycota</taxon>
        <taxon>Pezizomycotina</taxon>
        <taxon>Pezizomycetes</taxon>
        <taxon>Pezizales</taxon>
        <taxon>Pezizaceae</taxon>
        <taxon>Terfezia</taxon>
    </lineage>
</organism>
<dbReference type="STRING" id="1051890.A0A3N4LLN1"/>
<name>A0A3N4LLN1_9PEZI</name>
<dbReference type="InParanoid" id="A0A3N4LLN1"/>
<dbReference type="OrthoDB" id="42525at2759"/>
<dbReference type="Proteomes" id="UP000267821">
    <property type="component" value="Unassembled WGS sequence"/>
</dbReference>
<dbReference type="AlphaFoldDB" id="A0A3N4LLN1"/>
<accession>A0A3N4LLN1</accession>
<dbReference type="PANTHER" id="PTHR35332">
    <property type="entry name" value="REGULATION OF ENOLASE PROTEIN 1"/>
    <property type="match status" value="1"/>
</dbReference>
<evidence type="ECO:0000313" key="1">
    <source>
        <dbReference type="EMBL" id="RPB18825.1"/>
    </source>
</evidence>
<keyword evidence="2" id="KW-1185">Reference proteome</keyword>
<reference evidence="1 2" key="1">
    <citation type="journal article" date="2018" name="Nat. Ecol. Evol.">
        <title>Pezizomycetes genomes reveal the molecular basis of ectomycorrhizal truffle lifestyle.</title>
        <authorList>
            <person name="Murat C."/>
            <person name="Payen T."/>
            <person name="Noel B."/>
            <person name="Kuo A."/>
            <person name="Morin E."/>
            <person name="Chen J."/>
            <person name="Kohler A."/>
            <person name="Krizsan K."/>
            <person name="Balestrini R."/>
            <person name="Da Silva C."/>
            <person name="Montanini B."/>
            <person name="Hainaut M."/>
            <person name="Levati E."/>
            <person name="Barry K.W."/>
            <person name="Belfiori B."/>
            <person name="Cichocki N."/>
            <person name="Clum A."/>
            <person name="Dockter R.B."/>
            <person name="Fauchery L."/>
            <person name="Guy J."/>
            <person name="Iotti M."/>
            <person name="Le Tacon F."/>
            <person name="Lindquist E.A."/>
            <person name="Lipzen A."/>
            <person name="Malagnac F."/>
            <person name="Mello A."/>
            <person name="Molinier V."/>
            <person name="Miyauchi S."/>
            <person name="Poulain J."/>
            <person name="Riccioni C."/>
            <person name="Rubini A."/>
            <person name="Sitrit Y."/>
            <person name="Splivallo R."/>
            <person name="Traeger S."/>
            <person name="Wang M."/>
            <person name="Zifcakova L."/>
            <person name="Wipf D."/>
            <person name="Zambonelli A."/>
            <person name="Paolocci F."/>
            <person name="Nowrousian M."/>
            <person name="Ottonello S."/>
            <person name="Baldrian P."/>
            <person name="Spatafora J.W."/>
            <person name="Henrissat B."/>
            <person name="Nagy L.G."/>
            <person name="Aury J.M."/>
            <person name="Wincker P."/>
            <person name="Grigoriev I.V."/>
            <person name="Bonfante P."/>
            <person name="Martin F.M."/>
        </authorList>
    </citation>
    <scope>NUCLEOTIDE SEQUENCE [LARGE SCALE GENOMIC DNA]</scope>
    <source>
        <strain evidence="1 2">ATCC MYA-4762</strain>
    </source>
</reference>
<dbReference type="EMBL" id="ML121609">
    <property type="protein sequence ID" value="RPB18825.1"/>
    <property type="molecule type" value="Genomic_DNA"/>
</dbReference>
<gene>
    <name evidence="1" type="ORF">L211DRAFT_843270</name>
</gene>
<proteinExistence type="predicted"/>